<feature type="region of interest" description="Disordered" evidence="1">
    <location>
        <begin position="28"/>
        <end position="70"/>
    </location>
</feature>
<name>A0AAT9HB01_9ACTN</name>
<sequence length="70" mass="7826">MTVALMWEARALPGRSADLLAWTEERTRELTRRPLRRESFRAPGTASWSSPGGTPRTTPTSPNSRNRTAT</sequence>
<accession>A0AAT9HB01</accession>
<evidence type="ECO:0000256" key="1">
    <source>
        <dbReference type="SAM" id="MobiDB-lite"/>
    </source>
</evidence>
<protein>
    <submittedName>
        <fullName evidence="2">Uncharacterized protein</fullName>
    </submittedName>
</protein>
<proteinExistence type="predicted"/>
<organism evidence="2">
    <name type="scientific">Streptomyces haneummycinicus</name>
    <dbReference type="NCBI Taxonomy" id="3074435"/>
    <lineage>
        <taxon>Bacteria</taxon>
        <taxon>Bacillati</taxon>
        <taxon>Actinomycetota</taxon>
        <taxon>Actinomycetes</taxon>
        <taxon>Kitasatosporales</taxon>
        <taxon>Streptomycetaceae</taxon>
        <taxon>Streptomyces</taxon>
    </lineage>
</organism>
<gene>
    <name evidence="2" type="ORF">SHKM778_09480</name>
</gene>
<reference evidence="2" key="1">
    <citation type="submission" date="2024-06" db="EMBL/GenBank/DDBJ databases">
        <authorList>
            <consortium name="consrtm"/>
            <person name="Uemura M."/>
            <person name="Terahara T."/>
        </authorList>
    </citation>
    <scope>NUCLEOTIDE SEQUENCE</scope>
    <source>
        <strain evidence="2">KM77-8</strain>
    </source>
</reference>
<dbReference type="EMBL" id="AP035768">
    <property type="protein sequence ID" value="BFO14560.1"/>
    <property type="molecule type" value="Genomic_DNA"/>
</dbReference>
<dbReference type="AlphaFoldDB" id="A0AAT9HB01"/>
<reference evidence="2" key="2">
    <citation type="submission" date="2024-07" db="EMBL/GenBank/DDBJ databases">
        <title>Streptomyces haneummycinica sp. nov., a new antibiotic-producing actinobacterium isolated from marine sediment.</title>
        <authorList>
            <person name="Uemura M."/>
            <person name="Hamada M."/>
            <person name="Hirano S."/>
            <person name="Kobayashi K."/>
            <person name="Ohshiro T."/>
            <person name="Kobayashi T."/>
            <person name="Terahara T."/>
        </authorList>
    </citation>
    <scope>NUCLEOTIDE SEQUENCE</scope>
    <source>
        <strain evidence="2">KM77-8</strain>
    </source>
</reference>
<evidence type="ECO:0000313" key="2">
    <source>
        <dbReference type="EMBL" id="BFO14560.1"/>
    </source>
</evidence>
<feature type="compositionally biased region" description="Basic and acidic residues" evidence="1">
    <location>
        <begin position="28"/>
        <end position="40"/>
    </location>
</feature>
<feature type="compositionally biased region" description="Low complexity" evidence="1">
    <location>
        <begin position="49"/>
        <end position="70"/>
    </location>
</feature>